<name>A0A6J5KNL2_9CAUD</name>
<organism evidence="1">
    <name type="scientific">uncultured Caudovirales phage</name>
    <dbReference type="NCBI Taxonomy" id="2100421"/>
    <lineage>
        <taxon>Viruses</taxon>
        <taxon>Duplodnaviria</taxon>
        <taxon>Heunggongvirae</taxon>
        <taxon>Uroviricota</taxon>
        <taxon>Caudoviricetes</taxon>
        <taxon>Peduoviridae</taxon>
        <taxon>Maltschvirus</taxon>
        <taxon>Maltschvirus maltsch</taxon>
    </lineage>
</organism>
<proteinExistence type="predicted"/>
<protein>
    <submittedName>
        <fullName evidence="1">Baseplate protein J-like</fullName>
    </submittedName>
</protein>
<dbReference type="EMBL" id="LR796175">
    <property type="protein sequence ID" value="CAB4123878.1"/>
    <property type="molecule type" value="Genomic_DNA"/>
</dbReference>
<accession>A0A6J5KNL2</accession>
<evidence type="ECO:0000313" key="1">
    <source>
        <dbReference type="EMBL" id="CAB4123878.1"/>
    </source>
</evidence>
<reference evidence="1" key="1">
    <citation type="submission" date="2020-04" db="EMBL/GenBank/DDBJ databases">
        <authorList>
            <person name="Chiriac C."/>
            <person name="Salcher M."/>
            <person name="Ghai R."/>
            <person name="Kavagutti S V."/>
        </authorList>
    </citation>
    <scope>NUCLEOTIDE SEQUENCE</scope>
</reference>
<gene>
    <name evidence="1" type="ORF">UFOVP45_46</name>
</gene>
<sequence>MTVPINSTPLSIDYTSRDYYSLRADLIARMKTRLTDWQGNDPADPGVALIEAMAYMGDLTSYYIDRAANESYIGTATQRQSIINIAKTYGYYPSGYRAATITVTFSNSDSVNHTIPTGTQLVANVIHNDSVQQVLFTTTMDVIVPANDSAQVTATHGEDVSTRAENRTTDFNGELLGTSYGLPDQQFTLSSNQVVDGSVQVWVKNNNVYEKWAEVLHITDSGPKDAVYYLTIDSNNYVCVNFGDGVSGIIPPINSTIRAVYNVGGGILGNIAAGTMLDIHQVFGLDDTEVTNIRRYITTLVLSEGVGGSDPEETNSIRQNAPLMLTAMNRAVTLKDFANLSLGVSSVGKANAYAAIPTSVTVYVAPQQNAGSADLYPGYVGNTFSLASVVSPSFTDMKNKVVTYLSDKVQIGTSVTVSPPIYAPVLLSLSYTKKSGYSATTVEANIRSAVFNTYSYNNLSFAQVITPEEVEATLRRTEGVSTLTVNTMSRTSQVAATRSVLVGSPSEIFTFEDTNVLVSMLSSDASLSGLTVHNGGTTLTLSPAFGSAFYYYNTTTTGTGVTVTPIGDSQAAIYISNGTTSQQVVSGATSSSITTSSGITTLTITVVAADKVSTQTYTVYVTK</sequence>